<dbReference type="Proteomes" id="UP000266698">
    <property type="component" value="Unassembled WGS sequence"/>
</dbReference>
<name>A0A396FDP8_9FIRM</name>
<gene>
    <name evidence="5" type="ORF">DW001_16260</name>
    <name evidence="4" type="ORF">DW775_13020</name>
    <name evidence="3" type="ORF">DW948_12805</name>
    <name evidence="2" type="ORF">DXA03_15955</name>
</gene>
<dbReference type="EMBL" id="QSJS01000021">
    <property type="protein sequence ID" value="RHD92097.1"/>
    <property type="molecule type" value="Genomic_DNA"/>
</dbReference>
<evidence type="ECO:0000313" key="2">
    <source>
        <dbReference type="EMBL" id="RGZ12814.1"/>
    </source>
</evidence>
<evidence type="ECO:0000313" key="8">
    <source>
        <dbReference type="Proteomes" id="UP000285209"/>
    </source>
</evidence>
<proteinExistence type="predicted"/>
<comment type="caution">
    <text evidence="5">The sequence shown here is derived from an EMBL/GenBank/DDBJ whole genome shotgun (WGS) entry which is preliminary data.</text>
</comment>
<evidence type="ECO:0000313" key="7">
    <source>
        <dbReference type="Proteomes" id="UP000284835"/>
    </source>
</evidence>
<evidence type="ECO:0000259" key="1">
    <source>
        <dbReference type="Pfam" id="PF03235"/>
    </source>
</evidence>
<dbReference type="EMBL" id="QSDV01000073">
    <property type="protein sequence ID" value="RGZ12814.1"/>
    <property type="molecule type" value="Genomic_DNA"/>
</dbReference>
<evidence type="ECO:0000313" key="6">
    <source>
        <dbReference type="Proteomes" id="UP000266698"/>
    </source>
</evidence>
<evidence type="ECO:0000313" key="5">
    <source>
        <dbReference type="EMBL" id="RHL75112.1"/>
    </source>
</evidence>
<dbReference type="EMBL" id="QSFB01000023">
    <property type="protein sequence ID" value="RHA10238.1"/>
    <property type="molecule type" value="Genomic_DNA"/>
</dbReference>
<accession>A0A396FDP8</accession>
<dbReference type="EMBL" id="QRPB01000034">
    <property type="protein sequence ID" value="RHL75112.1"/>
    <property type="molecule type" value="Genomic_DNA"/>
</dbReference>
<evidence type="ECO:0000313" key="9">
    <source>
        <dbReference type="Proteomes" id="UP000286341"/>
    </source>
</evidence>
<dbReference type="InterPro" id="IPR004919">
    <property type="entry name" value="GmrSD_N"/>
</dbReference>
<evidence type="ECO:0000313" key="3">
    <source>
        <dbReference type="EMBL" id="RHA10238.1"/>
    </source>
</evidence>
<reference evidence="6 7" key="1">
    <citation type="submission" date="2018-08" db="EMBL/GenBank/DDBJ databases">
        <title>A genome reference for cultivated species of the human gut microbiota.</title>
        <authorList>
            <person name="Zou Y."/>
            <person name="Xue W."/>
            <person name="Luo G."/>
        </authorList>
    </citation>
    <scope>NUCLEOTIDE SEQUENCE [LARGE SCALE GENOMIC DNA]</scope>
    <source>
        <strain evidence="5 6">AF36-2BH</strain>
        <strain evidence="4 7">AM30-13AC</strain>
        <strain evidence="3 9">AM44-1AT</strain>
        <strain evidence="2 8">AM54-25XD</strain>
    </source>
</reference>
<dbReference type="RefSeq" id="WP_118084273.1">
    <property type="nucleotide sequence ID" value="NZ_DAWDGG010000024.1"/>
</dbReference>
<feature type="domain" description="GmrSD restriction endonucleases N-terminal" evidence="1">
    <location>
        <begin position="29"/>
        <end position="220"/>
    </location>
</feature>
<dbReference type="Pfam" id="PF03235">
    <property type="entry name" value="GmrSD_N"/>
    <property type="match status" value="1"/>
</dbReference>
<dbReference type="Proteomes" id="UP000285209">
    <property type="component" value="Unassembled WGS sequence"/>
</dbReference>
<evidence type="ECO:0000313" key="4">
    <source>
        <dbReference type="EMBL" id="RHD92097.1"/>
    </source>
</evidence>
<protein>
    <submittedName>
        <fullName evidence="5">DUF262 domain-containing protein</fullName>
    </submittedName>
</protein>
<dbReference type="Proteomes" id="UP000286341">
    <property type="component" value="Unassembled WGS sequence"/>
</dbReference>
<dbReference type="Proteomes" id="UP000284835">
    <property type="component" value="Unassembled WGS sequence"/>
</dbReference>
<organism evidence="5 6">
    <name type="scientific">Agathobacter rectalis</name>
    <dbReference type="NCBI Taxonomy" id="39491"/>
    <lineage>
        <taxon>Bacteria</taxon>
        <taxon>Bacillati</taxon>
        <taxon>Bacillota</taxon>
        <taxon>Clostridia</taxon>
        <taxon>Lachnospirales</taxon>
        <taxon>Lachnospiraceae</taxon>
        <taxon>Agathobacter</taxon>
    </lineage>
</organism>
<sequence>MIINKNLVKAAGYNPTKESRQKSIFEMCDLIEKGEISLPLYQRDLSWTLKKSIELLNYQLLGKSPVSPISINVINNIDEAVPQVTFIDREIVTNIVRGQNSVVDGQQRLTTNYKAYINHDDFKTIVLDLGKGQFVKFDEQPRPNQIPVGILLNKDDSVLFEYAKEHRSLNDPQAINILLQVKNKMKSYNYTINQAIDLTEDEQIDWFEVLNNAGSRVSIIQMRFSKLKAHGIDIYTQYTNIYKEKMYERGYDDFFTPQKTNVSYPIAALNPAYETIVGKEHNKNFAPMPSDTKENQLCNLCTENPEKLTKCFEITLGALDRALDFISEHNLKKPERVDYINYLLGYLVFHPQDIGDATTHKLIEWYNTVDFRNKSNSSRRKIFTELLNI</sequence>
<dbReference type="AlphaFoldDB" id="A0A396FDP8"/>